<evidence type="ECO:0000259" key="1">
    <source>
        <dbReference type="PROSITE" id="PS50125"/>
    </source>
</evidence>
<name>A0A1S7QV82_AGRTU</name>
<protein>
    <recommendedName>
        <fullName evidence="1">Guanylate cyclase domain-containing protein</fullName>
    </recommendedName>
</protein>
<dbReference type="EMBL" id="FBWC01000018">
    <property type="protein sequence ID" value="CUX42703.1"/>
    <property type="molecule type" value="Genomic_DNA"/>
</dbReference>
<accession>A0A1S7QV82</accession>
<evidence type="ECO:0000313" key="2">
    <source>
        <dbReference type="EMBL" id="CUX42703.1"/>
    </source>
</evidence>
<sequence length="238" mass="26880">MLRGITMTIADDIRGNASTTFRTNWNVREGTTVPEPADLKLSNDAVHLKTATILYADLDGSTNLVEKKTWQFAGEVYKTFLYATSRLIRKHGGTIVSYDGDRVMGIFISNRQRNVAVSCALEINYAIKNIVQPELSKQYKTDFKIRHIVGVDTSEIKAARTGVRGDNDIVWIGNAANLAAKLTALNADQPTWITKRVYDYLEDGQKNGPQGENIWKSWNWSQHNNDAIWSTTYWRSFS</sequence>
<dbReference type="GO" id="GO:0009190">
    <property type="term" value="P:cyclic nucleotide biosynthetic process"/>
    <property type="evidence" value="ECO:0007669"/>
    <property type="project" value="InterPro"/>
</dbReference>
<dbReference type="Pfam" id="PF00211">
    <property type="entry name" value="Guanylate_cyc"/>
    <property type="match status" value="1"/>
</dbReference>
<dbReference type="AlphaFoldDB" id="A0A1S7QV82"/>
<dbReference type="Gene3D" id="3.30.70.1230">
    <property type="entry name" value="Nucleotide cyclase"/>
    <property type="match status" value="1"/>
</dbReference>
<gene>
    <name evidence="2" type="ORF">AGR4C_Cc90008</name>
</gene>
<dbReference type="GO" id="GO:0004016">
    <property type="term" value="F:adenylate cyclase activity"/>
    <property type="evidence" value="ECO:0007669"/>
    <property type="project" value="UniProtKB-ARBA"/>
</dbReference>
<dbReference type="InterPro" id="IPR001054">
    <property type="entry name" value="A/G_cyclase"/>
</dbReference>
<dbReference type="CDD" id="cd07302">
    <property type="entry name" value="CHD"/>
    <property type="match status" value="1"/>
</dbReference>
<reference evidence="2 3" key="1">
    <citation type="submission" date="2016-01" db="EMBL/GenBank/DDBJ databases">
        <authorList>
            <person name="Oliw E.H."/>
        </authorList>
    </citation>
    <scope>NUCLEOTIDE SEQUENCE [LARGE SCALE GENOMIC DNA]</scope>
    <source>
        <strain evidence="2 3">Kerr 14</strain>
    </source>
</reference>
<dbReference type="SUPFAM" id="SSF55073">
    <property type="entry name" value="Nucleotide cyclase"/>
    <property type="match status" value="1"/>
</dbReference>
<evidence type="ECO:0000313" key="3">
    <source>
        <dbReference type="Proteomes" id="UP000191897"/>
    </source>
</evidence>
<dbReference type="GO" id="GO:0035556">
    <property type="term" value="P:intracellular signal transduction"/>
    <property type="evidence" value="ECO:0007669"/>
    <property type="project" value="InterPro"/>
</dbReference>
<dbReference type="InterPro" id="IPR029787">
    <property type="entry name" value="Nucleotide_cyclase"/>
</dbReference>
<proteinExistence type="predicted"/>
<organism evidence="2 3">
    <name type="scientific">Agrobacterium tumefaciens str. Kerr 14</name>
    <dbReference type="NCBI Taxonomy" id="1183424"/>
    <lineage>
        <taxon>Bacteria</taxon>
        <taxon>Pseudomonadati</taxon>
        <taxon>Pseudomonadota</taxon>
        <taxon>Alphaproteobacteria</taxon>
        <taxon>Hyphomicrobiales</taxon>
        <taxon>Rhizobiaceae</taxon>
        <taxon>Rhizobium/Agrobacterium group</taxon>
        <taxon>Agrobacterium</taxon>
        <taxon>Agrobacterium tumefaciens complex</taxon>
    </lineage>
</organism>
<feature type="domain" description="Guanylate cyclase" evidence="1">
    <location>
        <begin position="52"/>
        <end position="183"/>
    </location>
</feature>
<dbReference type="Proteomes" id="UP000191897">
    <property type="component" value="Unassembled WGS sequence"/>
</dbReference>
<dbReference type="PROSITE" id="PS50125">
    <property type="entry name" value="GUANYLATE_CYCLASE_2"/>
    <property type="match status" value="1"/>
</dbReference>